<dbReference type="InterPro" id="IPR027443">
    <property type="entry name" value="IPNS-like_sf"/>
</dbReference>
<dbReference type="SUPFAM" id="SSF51197">
    <property type="entry name" value="Clavaminate synthase-like"/>
    <property type="match status" value="1"/>
</dbReference>
<dbReference type="FunFam" id="2.60.120.330:FF:000044">
    <property type="entry name" value="2-oxoglutarate (2OG) and Fe(II)-dependent oxygenase superfamily protein"/>
    <property type="match status" value="1"/>
</dbReference>
<keyword evidence="3" id="KW-1185">Reference proteome</keyword>
<proteinExistence type="predicted"/>
<name>A0ABC8K540_ERUVS</name>
<organism evidence="2 3">
    <name type="scientific">Eruca vesicaria subsp. sativa</name>
    <name type="common">Garden rocket</name>
    <name type="synonym">Eruca sativa</name>
    <dbReference type="NCBI Taxonomy" id="29727"/>
    <lineage>
        <taxon>Eukaryota</taxon>
        <taxon>Viridiplantae</taxon>
        <taxon>Streptophyta</taxon>
        <taxon>Embryophyta</taxon>
        <taxon>Tracheophyta</taxon>
        <taxon>Spermatophyta</taxon>
        <taxon>Magnoliopsida</taxon>
        <taxon>eudicotyledons</taxon>
        <taxon>Gunneridae</taxon>
        <taxon>Pentapetalae</taxon>
        <taxon>rosids</taxon>
        <taxon>malvids</taxon>
        <taxon>Brassicales</taxon>
        <taxon>Brassicaceae</taxon>
        <taxon>Brassiceae</taxon>
        <taxon>Eruca</taxon>
    </lineage>
</organism>
<dbReference type="EMBL" id="CAKOAT010163377">
    <property type="protein sequence ID" value="CAH8349387.1"/>
    <property type="molecule type" value="Genomic_DNA"/>
</dbReference>
<dbReference type="Pfam" id="PF03171">
    <property type="entry name" value="2OG-FeII_Oxy"/>
    <property type="match status" value="1"/>
</dbReference>
<evidence type="ECO:0000313" key="2">
    <source>
        <dbReference type="EMBL" id="CAH8349387.1"/>
    </source>
</evidence>
<dbReference type="AlphaFoldDB" id="A0ABC8K540"/>
<evidence type="ECO:0000259" key="1">
    <source>
        <dbReference type="Pfam" id="PF03171"/>
    </source>
</evidence>
<dbReference type="Proteomes" id="UP001642260">
    <property type="component" value="Unassembled WGS sequence"/>
</dbReference>
<evidence type="ECO:0000313" key="3">
    <source>
        <dbReference type="Proteomes" id="UP001642260"/>
    </source>
</evidence>
<dbReference type="PANTHER" id="PTHR48253">
    <property type="match status" value="1"/>
</dbReference>
<gene>
    <name evidence="2" type="ORF">ERUC_LOCUS17644</name>
</gene>
<sequence>MENVWGRFVKINKRWGSYCNNGEGVVFVKWIEGPSGGREVKGNMKGGDKMEAEILEPYQLSFSDLLDRKRCQMISRNVMEALGPNGPGLLCITGVLGSALLRRKLLPMARKLALLDPDKRNRILKEHHLGSDVPLKNPERLVSSFAMQLNYERTSNWYEPGCGVGAKLDSLEEDDGDFNNLGGVFRELGFCMMELGLSIARVCDREIGGGLLEGSLLDSSTAKGRLIHYHSSADQCLLRQEAAERRKQSGKQVNYRNGLSGRSQFSLWQQWHYDYGIFTILTDPLFLSSYSCQECNLISTHSYLQVYHPSENKFYMVKTPQDSFIVQIGESADILSQGKLRSTLHCVCRPEHLEHISRETFVVFLQPKWSQTFSVSEYTMEHLRDSDCLHDTDDEVSKADIHKIVPPLSSRIRDGMTFAEFARETTKQYYGGSGLQSNR</sequence>
<dbReference type="InterPro" id="IPR044861">
    <property type="entry name" value="IPNS-like_FE2OG_OXY"/>
</dbReference>
<reference evidence="2 3" key="1">
    <citation type="submission" date="2022-03" db="EMBL/GenBank/DDBJ databases">
        <authorList>
            <person name="Macdonald S."/>
            <person name="Ahmed S."/>
            <person name="Newling K."/>
        </authorList>
    </citation>
    <scope>NUCLEOTIDE SEQUENCE [LARGE SCALE GENOMIC DNA]</scope>
</reference>
<dbReference type="PANTHER" id="PTHR48253:SF2">
    <property type="entry name" value="ISOPENICILLIN N SYNTHASE-LIKE FE(2+) 2OG DIOXYGENASE DOMAIN-CONTAINING PROTEIN"/>
    <property type="match status" value="1"/>
</dbReference>
<dbReference type="Gene3D" id="2.60.120.330">
    <property type="entry name" value="B-lactam Antibiotic, Isopenicillin N Synthase, Chain"/>
    <property type="match status" value="1"/>
</dbReference>
<comment type="caution">
    <text evidence="2">The sequence shown here is derived from an EMBL/GenBank/DDBJ whole genome shotgun (WGS) entry which is preliminary data.</text>
</comment>
<protein>
    <recommendedName>
        <fullName evidence="1">Isopenicillin N synthase-like Fe(2+) 2OG dioxygenase domain-containing protein</fullName>
    </recommendedName>
</protein>
<accession>A0ABC8K540</accession>
<feature type="domain" description="Isopenicillin N synthase-like Fe(2+) 2OG dioxygenase" evidence="1">
    <location>
        <begin position="302"/>
        <end position="365"/>
    </location>
</feature>